<name>A0A167W4I8_9AGAM</name>
<reference evidence="2" key="1">
    <citation type="journal article" date="2016" name="Mol. Biol. Evol.">
        <title>Comparative Genomics of Early-Diverging Mushroom-Forming Fungi Provides Insights into the Origins of Lignocellulose Decay Capabilities.</title>
        <authorList>
            <person name="Nagy L.G."/>
            <person name="Riley R."/>
            <person name="Tritt A."/>
            <person name="Adam C."/>
            <person name="Daum C."/>
            <person name="Floudas D."/>
            <person name="Sun H."/>
            <person name="Yadav J.S."/>
            <person name="Pangilinan J."/>
            <person name="Larsson K.H."/>
            <person name="Matsuura K."/>
            <person name="Barry K."/>
            <person name="Labutti K."/>
            <person name="Kuo R."/>
            <person name="Ohm R.A."/>
            <person name="Bhattacharya S.S."/>
            <person name="Shirouzu T."/>
            <person name="Yoshinaga Y."/>
            <person name="Martin F.M."/>
            <person name="Grigoriev I.V."/>
            <person name="Hibbett D.S."/>
        </authorList>
    </citation>
    <scope>NUCLEOTIDE SEQUENCE [LARGE SCALE GENOMIC DNA]</scope>
    <source>
        <strain evidence="2">CBS 109695</strain>
    </source>
</reference>
<dbReference type="AlphaFoldDB" id="A0A167W4I8"/>
<gene>
    <name evidence="2" type="ORF">FIBSPDRAFT_877259</name>
</gene>
<evidence type="ECO:0000256" key="1">
    <source>
        <dbReference type="SAM" id="SignalP"/>
    </source>
</evidence>
<evidence type="ECO:0000313" key="2">
    <source>
        <dbReference type="EMBL" id="KZP05687.1"/>
    </source>
</evidence>
<dbReference type="STRING" id="436010.A0A167W4I8"/>
<organism evidence="2">
    <name type="scientific">Athelia psychrophila</name>
    <dbReference type="NCBI Taxonomy" id="1759441"/>
    <lineage>
        <taxon>Eukaryota</taxon>
        <taxon>Fungi</taxon>
        <taxon>Dikarya</taxon>
        <taxon>Basidiomycota</taxon>
        <taxon>Agaricomycotina</taxon>
        <taxon>Agaricomycetes</taxon>
        <taxon>Agaricomycetidae</taxon>
        <taxon>Atheliales</taxon>
        <taxon>Atheliaceae</taxon>
        <taxon>Athelia</taxon>
    </lineage>
</organism>
<keyword evidence="1" id="KW-0732">Signal</keyword>
<feature type="signal peptide" evidence="1">
    <location>
        <begin position="1"/>
        <end position="19"/>
    </location>
</feature>
<sequence length="59" mass="6528">MRIIVVLALFSQWFGNGLFSYHLNEVLDQIGGTSLTIQLLINGIPAIWNLFGSASPRHS</sequence>
<protein>
    <recommendedName>
        <fullName evidence="3">MFS transporter</fullName>
    </recommendedName>
</protein>
<proteinExistence type="predicted"/>
<evidence type="ECO:0008006" key="3">
    <source>
        <dbReference type="Google" id="ProtNLM"/>
    </source>
</evidence>
<dbReference type="EMBL" id="KV417824">
    <property type="protein sequence ID" value="KZP05687.1"/>
    <property type="molecule type" value="Genomic_DNA"/>
</dbReference>
<feature type="chain" id="PRO_5007893819" description="MFS transporter" evidence="1">
    <location>
        <begin position="20"/>
        <end position="59"/>
    </location>
</feature>
<dbReference type="OrthoDB" id="3025895at2759"/>
<accession>A0A167W4I8</accession>